<dbReference type="InterPro" id="IPR022701">
    <property type="entry name" value="QTMAN_N"/>
</dbReference>
<dbReference type="Proteomes" id="UP001217089">
    <property type="component" value="Unassembled WGS sequence"/>
</dbReference>
<dbReference type="PANTHER" id="PTHR13615">
    <property type="entry name" value="GLYCOSYLTRANSFERASE-LIKE 1"/>
    <property type="match status" value="1"/>
</dbReference>
<organism evidence="8 9">
    <name type="scientific">Tegillarca granosa</name>
    <name type="common">Malaysian cockle</name>
    <name type="synonym">Anadara granosa</name>
    <dbReference type="NCBI Taxonomy" id="220873"/>
    <lineage>
        <taxon>Eukaryota</taxon>
        <taxon>Metazoa</taxon>
        <taxon>Spiralia</taxon>
        <taxon>Lophotrochozoa</taxon>
        <taxon>Mollusca</taxon>
        <taxon>Bivalvia</taxon>
        <taxon>Autobranchia</taxon>
        <taxon>Pteriomorphia</taxon>
        <taxon>Arcoida</taxon>
        <taxon>Arcoidea</taxon>
        <taxon>Arcidae</taxon>
        <taxon>Tegillarca</taxon>
    </lineage>
</organism>
<evidence type="ECO:0000313" key="9">
    <source>
        <dbReference type="Proteomes" id="UP001217089"/>
    </source>
</evidence>
<keyword evidence="2" id="KW-0328">Glycosyltransferase</keyword>
<evidence type="ECO:0000313" key="8">
    <source>
        <dbReference type="EMBL" id="KAJ8314401.1"/>
    </source>
</evidence>
<accession>A0ABQ9FCR1</accession>
<dbReference type="PANTHER" id="PTHR13615:SF3">
    <property type="entry name" value="GLYCOSYLTRANSFERASE-LIKE DOMAIN-CONTAINING PROTEIN 1"/>
    <property type="match status" value="1"/>
</dbReference>
<evidence type="ECO:0000256" key="5">
    <source>
        <dbReference type="ARBA" id="ARBA00044539"/>
    </source>
</evidence>
<evidence type="ECO:0000256" key="1">
    <source>
        <dbReference type="ARBA" id="ARBA00009481"/>
    </source>
</evidence>
<dbReference type="EMBL" id="JARBDR010000342">
    <property type="protein sequence ID" value="KAJ8314401.1"/>
    <property type="molecule type" value="Genomic_DNA"/>
</dbReference>
<evidence type="ECO:0000256" key="6">
    <source>
        <dbReference type="ARBA" id="ARBA00048439"/>
    </source>
</evidence>
<evidence type="ECO:0000256" key="4">
    <source>
        <dbReference type="ARBA" id="ARBA00044517"/>
    </source>
</evidence>
<reference evidence="8 9" key="1">
    <citation type="submission" date="2022-12" db="EMBL/GenBank/DDBJ databases">
        <title>Chromosome-level genome of Tegillarca granosa.</title>
        <authorList>
            <person name="Kim J."/>
        </authorList>
    </citation>
    <scope>NUCLEOTIDE SEQUENCE [LARGE SCALE GENOMIC DNA]</scope>
    <source>
        <strain evidence="8">Teg-2019</strain>
        <tissue evidence="8">Adductor muscle</tissue>
    </source>
</reference>
<dbReference type="EC" id="2.4.1.110" evidence="4"/>
<comment type="catalytic activity">
    <reaction evidence="6">
        <text>queuosine(34) in tRNA(Asp) + GDP-alpha-D-mannose = O-4''-alpha-D-mannosylqueuosine(34) in tRNA(Asp) + GDP + H(+)</text>
        <dbReference type="Rhea" id="RHEA:12885"/>
        <dbReference type="Rhea" id="RHEA-COMP:18572"/>
        <dbReference type="Rhea" id="RHEA-COMP:18581"/>
        <dbReference type="ChEBI" id="CHEBI:15378"/>
        <dbReference type="ChEBI" id="CHEBI:57527"/>
        <dbReference type="ChEBI" id="CHEBI:58189"/>
        <dbReference type="ChEBI" id="CHEBI:194431"/>
        <dbReference type="ChEBI" id="CHEBI:194442"/>
        <dbReference type="EC" id="2.4.1.110"/>
    </reaction>
    <physiologicalReaction direction="left-to-right" evidence="6">
        <dbReference type="Rhea" id="RHEA:12886"/>
    </physiologicalReaction>
</comment>
<evidence type="ECO:0000256" key="2">
    <source>
        <dbReference type="ARBA" id="ARBA00022676"/>
    </source>
</evidence>
<gene>
    <name evidence="8" type="ORF">KUTeg_008962</name>
</gene>
<feature type="non-terminal residue" evidence="8">
    <location>
        <position position="172"/>
    </location>
</feature>
<proteinExistence type="inferred from homology"/>
<evidence type="ECO:0000256" key="3">
    <source>
        <dbReference type="ARBA" id="ARBA00022679"/>
    </source>
</evidence>
<evidence type="ECO:0000259" key="7">
    <source>
        <dbReference type="Pfam" id="PF12038"/>
    </source>
</evidence>
<dbReference type="Pfam" id="PF12038">
    <property type="entry name" value="QTMAN_N"/>
    <property type="match status" value="1"/>
</dbReference>
<comment type="caution">
    <text evidence="8">The sequence shown here is derived from an EMBL/GenBank/DDBJ whole genome shotgun (WGS) entry which is preliminary data.</text>
</comment>
<name>A0ABQ9FCR1_TEGGR</name>
<feature type="domain" description="tRNA-queuosine alpha-mannosyltransferase N-terminal" evidence="7">
    <location>
        <begin position="28"/>
        <end position="142"/>
    </location>
</feature>
<dbReference type="InterPro" id="IPR051862">
    <property type="entry name" value="GT-like_domain_containing_1"/>
</dbReference>
<protein>
    <recommendedName>
        <fullName evidence="5">tRNA-queuosine alpha-mannosyltransferase</fullName>
        <ecNumber evidence="4">2.4.1.110</ecNumber>
    </recommendedName>
</protein>
<sequence length="172" mass="20201">MLKSVFHLNGAKMINTFKTRIYFNAKERILLLDPFYGGSHKQLTDLLYEKIPGCLKITMTPKKWHWRARMAALHFSRTIPFSDNYEILFSSSVLNLAELVALRPDLSRLQKILYFHENQLVYPKQEEKLRDVQYGYNQILSWYVLLGLTKTNISFFQHTLGKIQSFPRGANI</sequence>
<comment type="similarity">
    <text evidence="1">Belongs to the glycosyltransferase group 1 family. Glycosyltransferase 4 subfamily.</text>
</comment>
<keyword evidence="9" id="KW-1185">Reference proteome</keyword>
<keyword evidence="3" id="KW-0808">Transferase</keyword>